<dbReference type="EMBL" id="JANGCH010000007">
    <property type="protein sequence ID" value="MCQ5121845.1"/>
    <property type="molecule type" value="Genomic_DNA"/>
</dbReference>
<name>A0ABT1SL77_9FIRM</name>
<gene>
    <name evidence="7" type="ORF">NE663_06165</name>
</gene>
<reference evidence="7 8" key="1">
    <citation type="submission" date="2022-06" db="EMBL/GenBank/DDBJ databases">
        <title>Isolation of gut microbiota from human fecal samples.</title>
        <authorList>
            <person name="Pamer E.G."/>
            <person name="Barat B."/>
            <person name="Waligurski E."/>
            <person name="Medina S."/>
            <person name="Paddock L."/>
            <person name="Mostad J."/>
        </authorList>
    </citation>
    <scope>NUCLEOTIDE SEQUENCE [LARGE SCALE GENOMIC DNA]</scope>
    <source>
        <strain evidence="7 8">DFI.6.1</strain>
    </source>
</reference>
<keyword evidence="2" id="KW-1003">Cell membrane</keyword>
<evidence type="ECO:0000313" key="8">
    <source>
        <dbReference type="Proteomes" id="UP001524435"/>
    </source>
</evidence>
<feature type="transmembrane region" description="Helical" evidence="6">
    <location>
        <begin position="144"/>
        <end position="162"/>
    </location>
</feature>
<evidence type="ECO:0000256" key="4">
    <source>
        <dbReference type="ARBA" id="ARBA00022989"/>
    </source>
</evidence>
<comment type="subcellular location">
    <subcellularLocation>
        <location evidence="1">Cell membrane</location>
        <topology evidence="1">Multi-pass membrane protein</topology>
    </subcellularLocation>
</comment>
<dbReference type="Proteomes" id="UP001524435">
    <property type="component" value="Unassembled WGS sequence"/>
</dbReference>
<evidence type="ECO:0000313" key="7">
    <source>
        <dbReference type="EMBL" id="MCQ5121845.1"/>
    </source>
</evidence>
<sequence length="278" mass="31637">MSKIKALYQEFSSSEGSLFRYALSFSLLLAIAPSLIIFALLFRFAYLDLDDAIRFFFEYLPEGTTIPMLASFLASETNVIPAITTMIPSFWMASRSIYSFLMISANHEEVDVPKFAIRLQSIILFVIAALGVVAAIMIGTYLKAYLPLVSSMAMVILFTMLYRVLSYRKRAPLFGLIGAVFATAGILAVAYLYLYIIDTFFHYDTIYGPLGSLVTLLLAIYIIAGILYFGFCLNIVLSDYYQKEHLLPMKHEAYFTFCETLVERIIKKCKRRKRSQRK</sequence>
<dbReference type="Pfam" id="PF03631">
    <property type="entry name" value="Virul_fac_BrkB"/>
    <property type="match status" value="1"/>
</dbReference>
<feature type="transmembrane region" description="Helical" evidence="6">
    <location>
        <begin position="66"/>
        <end position="94"/>
    </location>
</feature>
<organism evidence="7 8">
    <name type="scientific">Massilicoli timonensis</name>
    <dbReference type="NCBI Taxonomy" id="2015901"/>
    <lineage>
        <taxon>Bacteria</taxon>
        <taxon>Bacillati</taxon>
        <taxon>Bacillota</taxon>
        <taxon>Erysipelotrichia</taxon>
        <taxon>Erysipelotrichales</taxon>
        <taxon>Erysipelotrichaceae</taxon>
        <taxon>Massilicoli</taxon>
    </lineage>
</organism>
<evidence type="ECO:0000256" key="5">
    <source>
        <dbReference type="ARBA" id="ARBA00023136"/>
    </source>
</evidence>
<keyword evidence="5 6" id="KW-0472">Membrane</keyword>
<evidence type="ECO:0000256" key="6">
    <source>
        <dbReference type="SAM" id="Phobius"/>
    </source>
</evidence>
<protein>
    <submittedName>
        <fullName evidence="7">YihY/virulence factor BrkB family protein</fullName>
    </submittedName>
</protein>
<keyword evidence="3 6" id="KW-0812">Transmembrane</keyword>
<feature type="transmembrane region" description="Helical" evidence="6">
    <location>
        <begin position="21"/>
        <end position="46"/>
    </location>
</feature>
<feature type="transmembrane region" description="Helical" evidence="6">
    <location>
        <begin position="174"/>
        <end position="196"/>
    </location>
</feature>
<evidence type="ECO:0000256" key="1">
    <source>
        <dbReference type="ARBA" id="ARBA00004651"/>
    </source>
</evidence>
<evidence type="ECO:0000256" key="2">
    <source>
        <dbReference type="ARBA" id="ARBA00022475"/>
    </source>
</evidence>
<keyword evidence="4 6" id="KW-1133">Transmembrane helix</keyword>
<accession>A0ABT1SL77</accession>
<keyword evidence="8" id="KW-1185">Reference proteome</keyword>
<feature type="transmembrane region" description="Helical" evidence="6">
    <location>
        <begin position="115"/>
        <end position="138"/>
    </location>
</feature>
<proteinExistence type="predicted"/>
<feature type="transmembrane region" description="Helical" evidence="6">
    <location>
        <begin position="216"/>
        <end position="237"/>
    </location>
</feature>
<comment type="caution">
    <text evidence="7">The sequence shown here is derived from an EMBL/GenBank/DDBJ whole genome shotgun (WGS) entry which is preliminary data.</text>
</comment>
<evidence type="ECO:0000256" key="3">
    <source>
        <dbReference type="ARBA" id="ARBA00022692"/>
    </source>
</evidence>
<dbReference type="InterPro" id="IPR017039">
    <property type="entry name" value="Virul_fac_BrkB"/>
</dbReference>
<dbReference type="RefSeq" id="WP_256197773.1">
    <property type="nucleotide sequence ID" value="NZ_CALVCM010000013.1"/>
</dbReference>